<dbReference type="EMBL" id="BMMH01000001">
    <property type="protein sequence ID" value="GGK94657.1"/>
    <property type="molecule type" value="Genomic_DNA"/>
</dbReference>
<sequence>MSAYPPPNTHVFPRFVRISAPPLPVALRSPAAAAQRRAAWMYPGVSLLPDEFLEHADRGRQVGDDRRRPGIGQQPGGERGLYE</sequence>
<reference evidence="2" key="1">
    <citation type="journal article" date="2014" name="Int. J. Syst. Evol. Microbiol.">
        <title>Complete genome sequence of Corynebacterium casei LMG S-19264T (=DSM 44701T), isolated from a smear-ripened cheese.</title>
        <authorList>
            <consortium name="US DOE Joint Genome Institute (JGI-PGF)"/>
            <person name="Walter F."/>
            <person name="Albersmeier A."/>
            <person name="Kalinowski J."/>
            <person name="Ruckert C."/>
        </authorList>
    </citation>
    <scope>NUCLEOTIDE SEQUENCE</scope>
    <source>
        <strain evidence="2">CGMCC 4.3508</strain>
    </source>
</reference>
<proteinExistence type="predicted"/>
<gene>
    <name evidence="2" type="ORF">GCM10011588_06300</name>
</gene>
<dbReference type="AlphaFoldDB" id="A0A917R8J9"/>
<feature type="compositionally biased region" description="Gly residues" evidence="1">
    <location>
        <begin position="73"/>
        <end position="83"/>
    </location>
</feature>
<organism evidence="2 3">
    <name type="scientific">Nocardia jinanensis</name>
    <dbReference type="NCBI Taxonomy" id="382504"/>
    <lineage>
        <taxon>Bacteria</taxon>
        <taxon>Bacillati</taxon>
        <taxon>Actinomycetota</taxon>
        <taxon>Actinomycetes</taxon>
        <taxon>Mycobacteriales</taxon>
        <taxon>Nocardiaceae</taxon>
        <taxon>Nocardia</taxon>
    </lineage>
</organism>
<keyword evidence="3" id="KW-1185">Reference proteome</keyword>
<feature type="region of interest" description="Disordered" evidence="1">
    <location>
        <begin position="56"/>
        <end position="83"/>
    </location>
</feature>
<evidence type="ECO:0000313" key="2">
    <source>
        <dbReference type="EMBL" id="GGK94657.1"/>
    </source>
</evidence>
<name>A0A917R8J9_9NOCA</name>
<dbReference type="Proteomes" id="UP000638263">
    <property type="component" value="Unassembled WGS sequence"/>
</dbReference>
<accession>A0A917R8J9</accession>
<feature type="compositionally biased region" description="Basic and acidic residues" evidence="1">
    <location>
        <begin position="56"/>
        <end position="68"/>
    </location>
</feature>
<evidence type="ECO:0000256" key="1">
    <source>
        <dbReference type="SAM" id="MobiDB-lite"/>
    </source>
</evidence>
<comment type="caution">
    <text evidence="2">The sequence shown here is derived from an EMBL/GenBank/DDBJ whole genome shotgun (WGS) entry which is preliminary data.</text>
</comment>
<protein>
    <submittedName>
        <fullName evidence="2">Uncharacterized protein</fullName>
    </submittedName>
</protein>
<evidence type="ECO:0000313" key="3">
    <source>
        <dbReference type="Proteomes" id="UP000638263"/>
    </source>
</evidence>
<reference evidence="2" key="2">
    <citation type="submission" date="2020-09" db="EMBL/GenBank/DDBJ databases">
        <authorList>
            <person name="Sun Q."/>
            <person name="Zhou Y."/>
        </authorList>
    </citation>
    <scope>NUCLEOTIDE SEQUENCE</scope>
    <source>
        <strain evidence="2">CGMCC 4.3508</strain>
    </source>
</reference>